<name>A0A5S9MJE3_BACIA</name>
<dbReference type="AlphaFoldDB" id="A0A5S9MJE3"/>
<evidence type="ECO:0000313" key="9">
    <source>
        <dbReference type="Proteomes" id="UP000464658"/>
    </source>
</evidence>
<sequence length="186" mass="21092">MLLSNLYTESTYFHKTLAHAEHITATSYQLYQSLHHAKDAESLDLKKLGKTALQIAGEVHEIKKDNQRIFSALSKLIHEENFQAYESPSHIAGLVIRIHENYAESLKKNIVFHYDEDGKHPAYHVYTILSLLNNIVSNAVEAIPVEGEVSLSISQKENHVIFQISDNGPGIKERNHHVIFLNRASL</sequence>
<keyword evidence="4" id="KW-0808">Transferase</keyword>
<evidence type="ECO:0000256" key="5">
    <source>
        <dbReference type="ARBA" id="ARBA00022777"/>
    </source>
</evidence>
<dbReference type="GO" id="GO:0000160">
    <property type="term" value="P:phosphorelay signal transduction system"/>
    <property type="evidence" value="ECO:0007669"/>
    <property type="project" value="UniProtKB-KW"/>
</dbReference>
<keyword evidence="5" id="KW-0418">Kinase</keyword>
<dbReference type="InterPro" id="IPR036890">
    <property type="entry name" value="HATPase_C_sf"/>
</dbReference>
<evidence type="ECO:0000313" key="8">
    <source>
        <dbReference type="EMBL" id="BBP92294.1"/>
    </source>
</evidence>
<comment type="catalytic activity">
    <reaction evidence="1">
        <text>ATP + protein L-histidine = ADP + protein N-phospho-L-histidine.</text>
        <dbReference type="EC" id="2.7.13.3"/>
    </reaction>
</comment>
<dbReference type="EMBL" id="AP021906">
    <property type="protein sequence ID" value="BBP92294.1"/>
    <property type="molecule type" value="Genomic_DNA"/>
</dbReference>
<evidence type="ECO:0000256" key="2">
    <source>
        <dbReference type="ARBA" id="ARBA00012438"/>
    </source>
</evidence>
<evidence type="ECO:0000256" key="1">
    <source>
        <dbReference type="ARBA" id="ARBA00000085"/>
    </source>
</evidence>
<dbReference type="PANTHER" id="PTHR44936:SF9">
    <property type="entry name" value="SENSOR PROTEIN CREC"/>
    <property type="match status" value="1"/>
</dbReference>
<organism evidence="8 9">
    <name type="scientific">Bacillus safensis</name>
    <dbReference type="NCBI Taxonomy" id="561879"/>
    <lineage>
        <taxon>Bacteria</taxon>
        <taxon>Bacillati</taxon>
        <taxon>Bacillota</taxon>
        <taxon>Bacilli</taxon>
        <taxon>Bacillales</taxon>
        <taxon>Bacillaceae</taxon>
        <taxon>Bacillus</taxon>
    </lineage>
</organism>
<proteinExistence type="predicted"/>
<dbReference type="EC" id="2.7.13.3" evidence="2"/>
<dbReference type="PANTHER" id="PTHR44936">
    <property type="entry name" value="SENSOR PROTEIN CREC"/>
    <property type="match status" value="1"/>
</dbReference>
<evidence type="ECO:0000259" key="7">
    <source>
        <dbReference type="Pfam" id="PF02518"/>
    </source>
</evidence>
<accession>A0A5S9MJE3</accession>
<keyword evidence="6" id="KW-0902">Two-component regulatory system</keyword>
<evidence type="ECO:0000256" key="4">
    <source>
        <dbReference type="ARBA" id="ARBA00022679"/>
    </source>
</evidence>
<dbReference type="InterPro" id="IPR003594">
    <property type="entry name" value="HATPase_dom"/>
</dbReference>
<dbReference type="Proteomes" id="UP000464658">
    <property type="component" value="Chromosome"/>
</dbReference>
<feature type="domain" description="Histidine kinase/HSP90-like ATPase" evidence="7">
    <location>
        <begin position="130"/>
        <end position="180"/>
    </location>
</feature>
<dbReference type="Gene3D" id="3.30.565.10">
    <property type="entry name" value="Histidine kinase-like ATPase, C-terminal domain"/>
    <property type="match status" value="1"/>
</dbReference>
<evidence type="ECO:0000256" key="6">
    <source>
        <dbReference type="ARBA" id="ARBA00023012"/>
    </source>
</evidence>
<gene>
    <name evidence="8" type="ORF">BsIDN1_59120</name>
</gene>
<keyword evidence="3" id="KW-0597">Phosphoprotein</keyword>
<evidence type="ECO:0000256" key="3">
    <source>
        <dbReference type="ARBA" id="ARBA00022553"/>
    </source>
</evidence>
<dbReference type="SUPFAM" id="SSF55874">
    <property type="entry name" value="ATPase domain of HSP90 chaperone/DNA topoisomerase II/histidine kinase"/>
    <property type="match status" value="1"/>
</dbReference>
<dbReference type="GO" id="GO:0004673">
    <property type="term" value="F:protein histidine kinase activity"/>
    <property type="evidence" value="ECO:0007669"/>
    <property type="project" value="UniProtKB-EC"/>
</dbReference>
<protein>
    <recommendedName>
        <fullName evidence="2">histidine kinase</fullName>
        <ecNumber evidence="2">2.7.13.3</ecNumber>
    </recommendedName>
</protein>
<dbReference type="InterPro" id="IPR050980">
    <property type="entry name" value="2C_sensor_his_kinase"/>
</dbReference>
<dbReference type="Pfam" id="PF02518">
    <property type="entry name" value="HATPase_c"/>
    <property type="match status" value="1"/>
</dbReference>
<reference evidence="8 9" key="1">
    <citation type="submission" date="2019-12" db="EMBL/GenBank/DDBJ databases">
        <title>Full genome sequence of a Bacillus safensis strain isolated from commercially available natto in Indonesia.</title>
        <authorList>
            <person name="Yoshida M."/>
            <person name="Uomi M."/>
            <person name="Waturangi D."/>
            <person name="Ekaputri J.J."/>
            <person name="Setiamarga D.H.E."/>
        </authorList>
    </citation>
    <scope>NUCLEOTIDE SEQUENCE [LARGE SCALE GENOMIC DNA]</scope>
    <source>
        <strain evidence="8 9">IDN1</strain>
    </source>
</reference>